<name>A0A4Y2N2T3_ARAVE</name>
<dbReference type="OrthoDB" id="6458537at2759"/>
<comment type="caution">
    <text evidence="1">The sequence shown here is derived from an EMBL/GenBank/DDBJ whole genome shotgun (WGS) entry which is preliminary data.</text>
</comment>
<evidence type="ECO:0000313" key="1">
    <source>
        <dbReference type="EMBL" id="GBN32944.1"/>
    </source>
</evidence>
<keyword evidence="2" id="KW-1185">Reference proteome</keyword>
<evidence type="ECO:0000313" key="2">
    <source>
        <dbReference type="Proteomes" id="UP000499080"/>
    </source>
</evidence>
<dbReference type="AlphaFoldDB" id="A0A4Y2N2T3"/>
<dbReference type="Proteomes" id="UP000499080">
    <property type="component" value="Unassembled WGS sequence"/>
</dbReference>
<protein>
    <submittedName>
        <fullName evidence="1">Uncharacterized protein</fullName>
    </submittedName>
</protein>
<proteinExistence type="predicted"/>
<dbReference type="EMBL" id="BGPR01125720">
    <property type="protein sequence ID" value="GBN32944.1"/>
    <property type="molecule type" value="Genomic_DNA"/>
</dbReference>
<sequence length="91" mass="9939">MASISKSTSVAATRTPFWEAWIGKSVTAYLNCPGTSGTPCIRHSDLAGIIFLFLANTEHDFECCTLAENRGISSPPVLISFFYRSTVKSNF</sequence>
<reference evidence="1 2" key="1">
    <citation type="journal article" date="2019" name="Sci. Rep.">
        <title>Orb-weaving spider Araneus ventricosus genome elucidates the spidroin gene catalogue.</title>
        <authorList>
            <person name="Kono N."/>
            <person name="Nakamura H."/>
            <person name="Ohtoshi R."/>
            <person name="Moran D.A.P."/>
            <person name="Shinohara A."/>
            <person name="Yoshida Y."/>
            <person name="Fujiwara M."/>
            <person name="Mori M."/>
            <person name="Tomita M."/>
            <person name="Arakawa K."/>
        </authorList>
    </citation>
    <scope>NUCLEOTIDE SEQUENCE [LARGE SCALE GENOMIC DNA]</scope>
</reference>
<gene>
    <name evidence="1" type="ORF">AVEN_48421_1</name>
</gene>
<organism evidence="1 2">
    <name type="scientific">Araneus ventricosus</name>
    <name type="common">Orbweaver spider</name>
    <name type="synonym">Epeira ventricosa</name>
    <dbReference type="NCBI Taxonomy" id="182803"/>
    <lineage>
        <taxon>Eukaryota</taxon>
        <taxon>Metazoa</taxon>
        <taxon>Ecdysozoa</taxon>
        <taxon>Arthropoda</taxon>
        <taxon>Chelicerata</taxon>
        <taxon>Arachnida</taxon>
        <taxon>Araneae</taxon>
        <taxon>Araneomorphae</taxon>
        <taxon>Entelegynae</taxon>
        <taxon>Araneoidea</taxon>
        <taxon>Araneidae</taxon>
        <taxon>Araneus</taxon>
    </lineage>
</organism>
<accession>A0A4Y2N2T3</accession>